<reference evidence="2 3" key="1">
    <citation type="submission" date="2017-09" db="EMBL/GenBank/DDBJ databases">
        <title>Depth-based differentiation of microbial function through sediment-hosted aquifers and enrichment of novel symbionts in the deep terrestrial subsurface.</title>
        <authorList>
            <person name="Probst A.J."/>
            <person name="Ladd B."/>
            <person name="Jarett J.K."/>
            <person name="Geller-Mcgrath D.E."/>
            <person name="Sieber C.M."/>
            <person name="Emerson J.B."/>
            <person name="Anantharaman K."/>
            <person name="Thomas B.C."/>
            <person name="Malmstrom R."/>
            <person name="Stieglmeier M."/>
            <person name="Klingl A."/>
            <person name="Woyke T."/>
            <person name="Ryan C.M."/>
            <person name="Banfield J.F."/>
        </authorList>
    </citation>
    <scope>NUCLEOTIDE SEQUENCE [LARGE SCALE GENOMIC DNA]</scope>
    <source>
        <strain evidence="2">CG15_BIG_FIL_POST_REV_8_21_14_020_45_12</strain>
    </source>
</reference>
<dbReference type="Gene3D" id="3.40.210.20">
    <property type="entry name" value="MvaI/BcnI restriction endonuclease, catalytic domain"/>
    <property type="match status" value="1"/>
</dbReference>
<protein>
    <submittedName>
        <fullName evidence="2">NciI</fullName>
    </submittedName>
</protein>
<organism evidence="2 3">
    <name type="scientific">Candidatus Kerfeldbacteria bacterium CG15_BIG_FIL_POST_REV_8_21_14_020_45_12</name>
    <dbReference type="NCBI Taxonomy" id="2014247"/>
    <lineage>
        <taxon>Bacteria</taxon>
        <taxon>Candidatus Kerfeldiibacteriota</taxon>
    </lineage>
</organism>
<evidence type="ECO:0000313" key="2">
    <source>
        <dbReference type="EMBL" id="PIW37273.1"/>
    </source>
</evidence>
<dbReference type="Pfam" id="PF15515">
    <property type="entry name" value="MvaI_BcnI"/>
    <property type="match status" value="1"/>
</dbReference>
<evidence type="ECO:0000313" key="3">
    <source>
        <dbReference type="Proteomes" id="UP000230292"/>
    </source>
</evidence>
<dbReference type="Gene3D" id="3.30.70.3570">
    <property type="entry name" value="MvaI/BcnI restriction endonuclease, recognition domain"/>
    <property type="match status" value="1"/>
</dbReference>
<name>A0A2M7H4X7_9BACT</name>
<dbReference type="InterPro" id="IPR043004">
    <property type="entry name" value="MvaI_BcnI_cat"/>
</dbReference>
<dbReference type="EMBL" id="PFGC01000013">
    <property type="protein sequence ID" value="PIW37273.1"/>
    <property type="molecule type" value="Genomic_DNA"/>
</dbReference>
<dbReference type="InterPro" id="IPR029127">
    <property type="entry name" value="MvaI_BcnI"/>
</dbReference>
<accession>A0A2M7H4X7</accession>
<proteinExistence type="predicted"/>
<dbReference type="CDD" id="cd22339">
    <property type="entry name" value="NciI-like"/>
    <property type="match status" value="1"/>
</dbReference>
<comment type="caution">
    <text evidence="2">The sequence shown here is derived from an EMBL/GenBank/DDBJ whole genome shotgun (WGS) entry which is preliminary data.</text>
</comment>
<dbReference type="InterPro" id="IPR043005">
    <property type="entry name" value="MvaI_BcnI_rec"/>
</dbReference>
<evidence type="ECO:0000259" key="1">
    <source>
        <dbReference type="Pfam" id="PF15515"/>
    </source>
</evidence>
<dbReference type="Proteomes" id="UP000230292">
    <property type="component" value="Unassembled WGS sequence"/>
</dbReference>
<feature type="domain" description="MvaI/BcnI restriction endonuclease" evidence="1">
    <location>
        <begin position="13"/>
        <end position="259"/>
    </location>
</feature>
<sequence>MSDLKIYTKESLIEKFHEIAAMEWIPNARNGNAGGIGNTLEDLLGIEENNLPIPNAAEWELKTQRLNTASLVTLFHMEPSPRALKFVPQILLPEYGWGHQEAGKKYSAAEMSFRQTIHGMSRSDRGFMVQIDRKEQKVMISFDSSAVDPRHEEWKQSVQKKVGLSELNPQPYWGFDDLAHKAATKLHNCFFVQAEVKKDKENGLEFYKYTSVTMLKGFNFEGFLHGLETAKILVDFDSRTGHNHGTKFRMRQNYFPKLYAESKVII</sequence>
<gene>
    <name evidence="2" type="ORF">COW24_01045</name>
</gene>
<dbReference type="AlphaFoldDB" id="A0A2M7H4X7"/>